<organism evidence="1 2">
    <name type="scientific">Deinococcus wulumuqiensis</name>
    <dbReference type="NCBI Taxonomy" id="980427"/>
    <lineage>
        <taxon>Bacteria</taxon>
        <taxon>Thermotogati</taxon>
        <taxon>Deinococcota</taxon>
        <taxon>Deinococci</taxon>
        <taxon>Deinococcales</taxon>
        <taxon>Deinococcaceae</taxon>
        <taxon>Deinococcus</taxon>
    </lineage>
</organism>
<reference evidence="1 2" key="1">
    <citation type="submission" date="2018-07" db="EMBL/GenBank/DDBJ databases">
        <title>Complete Genome and Methylome Analysis of Deinococcus wulumuqiensis NEB 479.</title>
        <authorList>
            <person name="Fomenkov A."/>
            <person name="Luyten Y."/>
            <person name="Vincze T."/>
            <person name="Anton B.P."/>
            <person name="Clark T."/>
            <person name="Roberts R.J."/>
            <person name="Morgan R.D."/>
        </authorList>
    </citation>
    <scope>NUCLEOTIDE SEQUENCE [LARGE SCALE GENOMIC DNA]</scope>
    <source>
        <strain evidence="1 2">NEB 479</strain>
    </source>
</reference>
<dbReference type="EMBL" id="CP031158">
    <property type="protein sequence ID" value="AXG99216.1"/>
    <property type="molecule type" value="Genomic_DNA"/>
</dbReference>
<dbReference type="AlphaFoldDB" id="A0A345IHP4"/>
<dbReference type="KEGG" id="dwu:DVJ83_08690"/>
<accession>A0A345IHP4</accession>
<proteinExistence type="predicted"/>
<evidence type="ECO:0000313" key="2">
    <source>
        <dbReference type="Proteomes" id="UP000253744"/>
    </source>
</evidence>
<sequence length="66" mass="6732">MPLRGTPTTAVSRAVEVGPDLPGQTLGPGDQPVAVVVRGLTAAERVKLAGAVMRHTAMGQTGRKKA</sequence>
<gene>
    <name evidence="1" type="ORF">DVJ83_08690</name>
</gene>
<dbReference type="Proteomes" id="UP000253744">
    <property type="component" value="Chromosome"/>
</dbReference>
<protein>
    <submittedName>
        <fullName evidence="1">Uncharacterized protein</fullName>
    </submittedName>
</protein>
<name>A0A345IHP4_9DEIO</name>
<evidence type="ECO:0000313" key="1">
    <source>
        <dbReference type="EMBL" id="AXG99216.1"/>
    </source>
</evidence>
<dbReference type="RefSeq" id="WP_162865482.1">
    <property type="nucleotide sequence ID" value="NZ_CP031158.1"/>
</dbReference>